<dbReference type="AlphaFoldDB" id="A0AAD6MHH3"/>
<dbReference type="PROSITE" id="PS51207">
    <property type="entry name" value="PXA"/>
    <property type="match status" value="1"/>
</dbReference>
<dbReference type="PANTHER" id="PTHR22999:SF23">
    <property type="entry name" value="SORTING NEXIN-16"/>
    <property type="match status" value="1"/>
</dbReference>
<evidence type="ECO:0000313" key="8">
    <source>
        <dbReference type="Proteomes" id="UP001164929"/>
    </source>
</evidence>
<dbReference type="SUPFAM" id="SSF64268">
    <property type="entry name" value="PX domain"/>
    <property type="match status" value="1"/>
</dbReference>
<keyword evidence="8" id="KW-1185">Reference proteome</keyword>
<evidence type="ECO:0000256" key="3">
    <source>
        <dbReference type="SAM" id="MobiDB-lite"/>
    </source>
</evidence>
<accession>A0AAD6MHH3</accession>
<keyword evidence="4" id="KW-0472">Membrane</keyword>
<feature type="domain" description="PX" evidence="5">
    <location>
        <begin position="564"/>
        <end position="676"/>
    </location>
</feature>
<name>A0AAD6MHH3_9ROSI</name>
<dbReference type="PANTHER" id="PTHR22999">
    <property type="entry name" value="PX SERINE/THREONINE KINASE PXK"/>
    <property type="match status" value="1"/>
</dbReference>
<feature type="region of interest" description="Disordered" evidence="3">
    <location>
        <begin position="294"/>
        <end position="327"/>
    </location>
</feature>
<dbReference type="InterPro" id="IPR001683">
    <property type="entry name" value="PX_dom"/>
</dbReference>
<dbReference type="InterPro" id="IPR051837">
    <property type="entry name" value="SortingNexin/PXDomain-PKLike"/>
</dbReference>
<organism evidence="7 8">
    <name type="scientific">Populus alba x Populus x berolinensis</name>
    <dbReference type="NCBI Taxonomy" id="444605"/>
    <lineage>
        <taxon>Eukaryota</taxon>
        <taxon>Viridiplantae</taxon>
        <taxon>Streptophyta</taxon>
        <taxon>Embryophyta</taxon>
        <taxon>Tracheophyta</taxon>
        <taxon>Spermatophyta</taxon>
        <taxon>Magnoliopsida</taxon>
        <taxon>eudicotyledons</taxon>
        <taxon>Gunneridae</taxon>
        <taxon>Pentapetalae</taxon>
        <taxon>rosids</taxon>
        <taxon>fabids</taxon>
        <taxon>Malpighiales</taxon>
        <taxon>Salicaceae</taxon>
        <taxon>Saliceae</taxon>
        <taxon>Populus</taxon>
    </lineage>
</organism>
<reference evidence="7" key="1">
    <citation type="journal article" date="2023" name="Mol. Ecol. Resour.">
        <title>Chromosome-level genome assembly of a triploid poplar Populus alba 'Berolinensis'.</title>
        <authorList>
            <person name="Chen S."/>
            <person name="Yu Y."/>
            <person name="Wang X."/>
            <person name="Wang S."/>
            <person name="Zhang T."/>
            <person name="Zhou Y."/>
            <person name="He R."/>
            <person name="Meng N."/>
            <person name="Wang Y."/>
            <person name="Liu W."/>
            <person name="Liu Z."/>
            <person name="Liu J."/>
            <person name="Guo Q."/>
            <person name="Huang H."/>
            <person name="Sederoff R.R."/>
            <person name="Wang G."/>
            <person name="Qu G."/>
            <person name="Chen S."/>
        </authorList>
    </citation>
    <scope>NUCLEOTIDE SEQUENCE</scope>
    <source>
        <strain evidence="7">SC-2020</strain>
    </source>
</reference>
<dbReference type="CDD" id="cd06872">
    <property type="entry name" value="PX_SNX19_like_plant"/>
    <property type="match status" value="1"/>
</dbReference>
<proteinExistence type="predicted"/>
<evidence type="ECO:0000259" key="6">
    <source>
        <dbReference type="PROSITE" id="PS51207"/>
    </source>
</evidence>
<feature type="region of interest" description="Disordered" evidence="3">
    <location>
        <begin position="402"/>
        <end position="421"/>
    </location>
</feature>
<gene>
    <name evidence="7" type="ORF">NC653_023393</name>
</gene>
<dbReference type="GO" id="GO:0035091">
    <property type="term" value="F:phosphatidylinositol binding"/>
    <property type="evidence" value="ECO:0007669"/>
    <property type="project" value="InterPro"/>
</dbReference>
<dbReference type="EMBL" id="JAQIZT010000009">
    <property type="protein sequence ID" value="KAJ6985422.1"/>
    <property type="molecule type" value="Genomic_DNA"/>
</dbReference>
<feature type="transmembrane region" description="Helical" evidence="4">
    <location>
        <begin position="16"/>
        <end position="33"/>
    </location>
</feature>
<dbReference type="GO" id="GO:0005768">
    <property type="term" value="C:endosome"/>
    <property type="evidence" value="ECO:0007669"/>
    <property type="project" value="UniProtKB-ARBA"/>
</dbReference>
<evidence type="ECO:0000256" key="4">
    <source>
        <dbReference type="SAM" id="Phobius"/>
    </source>
</evidence>
<dbReference type="PROSITE" id="PS50195">
    <property type="entry name" value="PX"/>
    <property type="match status" value="1"/>
</dbReference>
<dbReference type="InterPro" id="IPR013937">
    <property type="entry name" value="Sorting_nexin_C"/>
</dbReference>
<comment type="caution">
    <text evidence="7">The sequence shown here is derived from an EMBL/GenBank/DDBJ whole genome shotgun (WGS) entry which is preliminary data.</text>
</comment>
<dbReference type="GO" id="GO:0016020">
    <property type="term" value="C:membrane"/>
    <property type="evidence" value="ECO:0007669"/>
    <property type="project" value="UniProtKB-ARBA"/>
</dbReference>
<feature type="compositionally biased region" description="Low complexity" evidence="3">
    <location>
        <begin position="412"/>
        <end position="421"/>
    </location>
</feature>
<dbReference type="InterPro" id="IPR003114">
    <property type="entry name" value="Phox_assoc"/>
</dbReference>
<dbReference type="Gene3D" id="3.30.1520.10">
    <property type="entry name" value="Phox-like domain"/>
    <property type="match status" value="1"/>
</dbReference>
<protein>
    <submittedName>
        <fullName evidence="7">Uncharacterized protein</fullName>
    </submittedName>
</protein>
<evidence type="ECO:0000259" key="5">
    <source>
        <dbReference type="PROSITE" id="PS50195"/>
    </source>
</evidence>
<dbReference type="SMART" id="SM00312">
    <property type="entry name" value="PX"/>
    <property type="match status" value="1"/>
</dbReference>
<evidence type="ECO:0000256" key="2">
    <source>
        <dbReference type="ARBA" id="ARBA00022490"/>
    </source>
</evidence>
<keyword evidence="4" id="KW-1133">Transmembrane helix</keyword>
<dbReference type="Pfam" id="PF00787">
    <property type="entry name" value="PX"/>
    <property type="match status" value="1"/>
</dbReference>
<dbReference type="Proteomes" id="UP001164929">
    <property type="component" value="Chromosome 9"/>
</dbReference>
<sequence length="1072" mass="121192">MKAMETIQDLIEEAKVRMVWWCLCIFGVTYFLSHTSSSMWMNLPISILFVSLLRILCNEVEFSWKVRRSVRRPSYLSHLEKKQLSLNDSRLSSVPPPPKWKRKIDSPVVEAAISDFIDKILKDFVVDLWYSEITPDREAPELMRSVIMDALGEISGRAKEINLIDLLTRDIVDLIGDHLDLFRRNQAAIGADVMATLSTEERDERLKHHLIASKELHPALISPESEYKVLQELIGGVLAIVLRPREAQCPLVWTIAREIVTCLVMQPLINLASPAYINEVLELILLAIKEDSPKDAGGDHPAGSMHNVDSTSRKDPSLNSQRSEIFDNKMDYRGTDKTLAKIDDHRETYLDYNSHQQEPMQPHPVEWARILEVATHRRTEVLTPENLENMWAKGRNYKKKENKNVKAGVPKSMAKSSVTSTTATANLGKSMPINSNTMPTKMEEKTLLHLTHGLSLDTLTSHENRDGRQFTQNGSQELSFEGSRVGGEWENADNLASNENRGGIKRSNSTSALEALPGKKKVFTGDGGGSIISEFYSPESHRSAEHAVKKVSDIVLRSEGPYSPKLKCRVMGADFEKLGSNSFAVYSIAVTDSENRTWFVKRRYRNFERLHKHLKEIPNYTLHLPPKRIFSSSTEDAFVLQRCIQLDKYLQDLLSIANVAEQHEVWDFLSVSSKNYSFGKSSSVMRTLAVNVDGAVDDIVRQFKGVSDGFMRKVVGSTSPFDETDSSICSRNLPWHSDDVNKHVLRQDTLEPVNSFYDTEESYIQENQEQKGVGSTAQANGWHSDNELNAKSFPPRVIKQGDESQTLGLEKKHVLEEKSKRINHGGFSVENSAVVSSHMDDPVGMPPEWAPSNVSLPLLNLVDKVFQLKRRGWLRRQVFWISKQILQLMMEDAIDDWLLRQIYWLRTEDTIALGIQWVQDILWPGGIFFTRTGGAQSKVDDDQPNLIPFQISQLGGSKVSNKGSFEEQLEAARRASDIKKMLFAKSSRGKLCWSNFVDGSLFATYGAPSTLVSLIGTKQYKRCARDIFYFTQSTICVKQLTYGILELLVLSVFPELRDLLLGINEKMRAPPA</sequence>
<feature type="domain" description="PXA" evidence="6">
    <location>
        <begin position="106"/>
        <end position="288"/>
    </location>
</feature>
<dbReference type="InterPro" id="IPR036871">
    <property type="entry name" value="PX_dom_sf"/>
</dbReference>
<dbReference type="Pfam" id="PF08628">
    <property type="entry name" value="Nexin_C"/>
    <property type="match status" value="1"/>
</dbReference>
<keyword evidence="4" id="KW-0812">Transmembrane</keyword>
<dbReference type="Pfam" id="PF02194">
    <property type="entry name" value="PXA"/>
    <property type="match status" value="1"/>
</dbReference>
<keyword evidence="2" id="KW-0963">Cytoplasm</keyword>
<comment type="subcellular location">
    <subcellularLocation>
        <location evidence="1">Cytoplasm</location>
    </subcellularLocation>
</comment>
<evidence type="ECO:0000256" key="1">
    <source>
        <dbReference type="ARBA" id="ARBA00004496"/>
    </source>
</evidence>
<evidence type="ECO:0000313" key="7">
    <source>
        <dbReference type="EMBL" id="KAJ6985422.1"/>
    </source>
</evidence>
<dbReference type="SMART" id="SM00313">
    <property type="entry name" value="PXA"/>
    <property type="match status" value="1"/>
</dbReference>